<comment type="caution">
    <text evidence="1">The sequence shown here is derived from an EMBL/GenBank/DDBJ whole genome shotgun (WGS) entry which is preliminary data.</text>
</comment>
<sequence>MEEFCGLGTSLFVRRQPGASRLRVRSKGFSLRWREQYSLSFDGAACGRIRRYVLPDTATARDFAVGWERETSDESPASVKLSGLCRRGMIMDDVESQLAYVGGGWDTSNLGDSFVW</sequence>
<reference evidence="1" key="1">
    <citation type="submission" date="2021-05" db="EMBL/GenBank/DDBJ databases">
        <title>Comparative genomics of three Colletotrichum scovillei strains and genetic complementation revealed genes involved fungal growth and virulence on chili pepper.</title>
        <authorList>
            <person name="Hsieh D.-K."/>
            <person name="Chuang S.-C."/>
            <person name="Chen C.-Y."/>
            <person name="Chao Y.-T."/>
            <person name="Lu M.-Y.J."/>
            <person name="Lee M.-H."/>
            <person name="Shih M.-C."/>
        </authorList>
    </citation>
    <scope>NUCLEOTIDE SEQUENCE</scope>
    <source>
        <strain evidence="1">Coll-153</strain>
    </source>
</reference>
<evidence type="ECO:0000313" key="1">
    <source>
        <dbReference type="EMBL" id="KAG7044997.1"/>
    </source>
</evidence>
<proteinExistence type="predicted"/>
<gene>
    <name evidence="1" type="ORF">JMJ77_004455</name>
</gene>
<dbReference type="EMBL" id="JAESDN010000010">
    <property type="protein sequence ID" value="KAG7044997.1"/>
    <property type="molecule type" value="Genomic_DNA"/>
</dbReference>
<evidence type="ECO:0000313" key="2">
    <source>
        <dbReference type="Proteomes" id="UP000699042"/>
    </source>
</evidence>
<protein>
    <submittedName>
        <fullName evidence="1">Uncharacterized protein</fullName>
    </submittedName>
</protein>
<name>A0A9P7UED6_9PEZI</name>
<keyword evidence="2" id="KW-1185">Reference proteome</keyword>
<accession>A0A9P7UED6</accession>
<organism evidence="1 2">
    <name type="scientific">Colletotrichum scovillei</name>
    <dbReference type="NCBI Taxonomy" id="1209932"/>
    <lineage>
        <taxon>Eukaryota</taxon>
        <taxon>Fungi</taxon>
        <taxon>Dikarya</taxon>
        <taxon>Ascomycota</taxon>
        <taxon>Pezizomycotina</taxon>
        <taxon>Sordariomycetes</taxon>
        <taxon>Hypocreomycetidae</taxon>
        <taxon>Glomerellales</taxon>
        <taxon>Glomerellaceae</taxon>
        <taxon>Colletotrichum</taxon>
        <taxon>Colletotrichum acutatum species complex</taxon>
    </lineage>
</organism>
<dbReference type="AlphaFoldDB" id="A0A9P7UED6"/>
<dbReference type="Proteomes" id="UP000699042">
    <property type="component" value="Unassembled WGS sequence"/>
</dbReference>